<organism evidence="4 5">
    <name type="scientific">Helcobacillus massiliensis</name>
    <dbReference type="NCBI Taxonomy" id="521392"/>
    <lineage>
        <taxon>Bacteria</taxon>
        <taxon>Bacillati</taxon>
        <taxon>Actinomycetota</taxon>
        <taxon>Actinomycetes</taxon>
        <taxon>Micrococcales</taxon>
        <taxon>Dermabacteraceae</taxon>
        <taxon>Helcobacillus</taxon>
    </lineage>
</organism>
<keyword evidence="4" id="KW-0689">Ribosomal protein</keyword>
<dbReference type="InterPro" id="IPR050832">
    <property type="entry name" value="Bact_Acetyltransf"/>
</dbReference>
<keyword evidence="1" id="KW-0808">Transferase</keyword>
<dbReference type="PANTHER" id="PTHR43877">
    <property type="entry name" value="AMINOALKYLPHOSPHONATE N-ACETYLTRANSFERASE-RELATED-RELATED"/>
    <property type="match status" value="1"/>
</dbReference>
<sequence length="290" mass="31115">MTEPTPASAPAACSDRAAALRFIASMQTDPATATAYVGTLEEGLETELEDLDQDWMDTLRVCLDSDGSITGAVLLEWDDEVGMSWIHGPWCTPDTWDRDAVDLLRAAVEQAPVGRHEIYADLSNTRLADLAADQGWRGGTAHCVMRISREAAAQADGSVRPVRPGDLDAVRALHEAAFPGTYATARQLVDGDQGYRTLVADSSPGSSDGKVIGFITGQEDDGDVYLDFLAVDPAHRRQGVARRLIGALAAHLPGEDMTLTVADTSEAALALYDALGWERTATTRGYRWPA</sequence>
<dbReference type="CDD" id="cd04301">
    <property type="entry name" value="NAT_SF"/>
    <property type="match status" value="1"/>
</dbReference>
<protein>
    <submittedName>
        <fullName evidence="4">Ribosomal protein S18 acetylase RimI-like enzyme</fullName>
    </submittedName>
</protein>
<keyword evidence="4" id="KW-0687">Ribonucleoprotein</keyword>
<comment type="caution">
    <text evidence="4">The sequence shown here is derived from an EMBL/GenBank/DDBJ whole genome shotgun (WGS) entry which is preliminary data.</text>
</comment>
<dbReference type="Pfam" id="PF00583">
    <property type="entry name" value="Acetyltransf_1"/>
    <property type="match status" value="1"/>
</dbReference>
<accession>A0A839R1E3</accession>
<dbReference type="SUPFAM" id="SSF55729">
    <property type="entry name" value="Acyl-CoA N-acyltransferases (Nat)"/>
    <property type="match status" value="1"/>
</dbReference>
<dbReference type="GO" id="GO:0016747">
    <property type="term" value="F:acyltransferase activity, transferring groups other than amino-acyl groups"/>
    <property type="evidence" value="ECO:0007669"/>
    <property type="project" value="InterPro"/>
</dbReference>
<evidence type="ECO:0000256" key="2">
    <source>
        <dbReference type="ARBA" id="ARBA00023315"/>
    </source>
</evidence>
<dbReference type="GO" id="GO:0005840">
    <property type="term" value="C:ribosome"/>
    <property type="evidence" value="ECO:0007669"/>
    <property type="project" value="UniProtKB-KW"/>
</dbReference>
<dbReference type="Proteomes" id="UP000568050">
    <property type="component" value="Unassembled WGS sequence"/>
</dbReference>
<dbReference type="InterPro" id="IPR016181">
    <property type="entry name" value="Acyl_CoA_acyltransferase"/>
</dbReference>
<name>A0A839R1E3_9MICO</name>
<proteinExistence type="predicted"/>
<dbReference type="InterPro" id="IPR000182">
    <property type="entry name" value="GNAT_dom"/>
</dbReference>
<gene>
    <name evidence="4" type="ORF">FHX50_002028</name>
</gene>
<dbReference type="AlphaFoldDB" id="A0A839R1E3"/>
<dbReference type="EMBL" id="JACHWP010000010">
    <property type="protein sequence ID" value="MBB3023727.1"/>
    <property type="molecule type" value="Genomic_DNA"/>
</dbReference>
<evidence type="ECO:0000313" key="5">
    <source>
        <dbReference type="Proteomes" id="UP000568050"/>
    </source>
</evidence>
<dbReference type="PROSITE" id="PS51186">
    <property type="entry name" value="GNAT"/>
    <property type="match status" value="1"/>
</dbReference>
<keyword evidence="2" id="KW-0012">Acyltransferase</keyword>
<evidence type="ECO:0000256" key="1">
    <source>
        <dbReference type="ARBA" id="ARBA00022679"/>
    </source>
</evidence>
<dbReference type="RefSeq" id="WP_183377070.1">
    <property type="nucleotide sequence ID" value="NZ_CBCSFZ010000071.1"/>
</dbReference>
<keyword evidence="5" id="KW-1185">Reference proteome</keyword>
<feature type="domain" description="N-acetyltransferase" evidence="3">
    <location>
        <begin position="157"/>
        <end position="290"/>
    </location>
</feature>
<reference evidence="4 5" key="1">
    <citation type="submission" date="2020-08" db="EMBL/GenBank/DDBJ databases">
        <title>Sequencing the genomes of 1000 actinobacteria strains.</title>
        <authorList>
            <person name="Klenk H.-P."/>
        </authorList>
    </citation>
    <scope>NUCLEOTIDE SEQUENCE [LARGE SCALE GENOMIC DNA]</scope>
    <source>
        <strain evidence="4 5">DSM 23040</strain>
    </source>
</reference>
<evidence type="ECO:0000313" key="4">
    <source>
        <dbReference type="EMBL" id="MBB3023727.1"/>
    </source>
</evidence>
<dbReference type="Gene3D" id="3.40.630.30">
    <property type="match status" value="1"/>
</dbReference>
<evidence type="ECO:0000259" key="3">
    <source>
        <dbReference type="PROSITE" id="PS51186"/>
    </source>
</evidence>